<dbReference type="EMBL" id="JAYMRU010000007">
    <property type="protein sequence ID" value="MEM5400831.1"/>
    <property type="molecule type" value="Genomic_DNA"/>
</dbReference>
<sequence length="56" mass="6556">MSKHEVMKWLGTTEPWLELDVVMKVVEAWFLFAVAARMGQGPSRDDINEMWDSMRV</sequence>
<accession>A0ACC6RH33</accession>
<proteinExistence type="predicted"/>
<reference evidence="1" key="1">
    <citation type="submission" date="2024-01" db="EMBL/GenBank/DDBJ databases">
        <title>The diversity of rhizobia nodulating Mimosa spp. in eleven states of Brazil covering several biomes is determined by host plant, location, and edaphic factors.</title>
        <authorList>
            <person name="Rouws L."/>
            <person name="Barauna A."/>
            <person name="Beukes C."/>
            <person name="De Faria S.M."/>
            <person name="Gross E."/>
            <person name="Dos Reis Junior F.B."/>
            <person name="Simon M."/>
            <person name="Maluk M."/>
            <person name="Odee D.W."/>
            <person name="Kenicer G."/>
            <person name="Young J.P.W."/>
            <person name="Reis V.M."/>
            <person name="Zilli J."/>
            <person name="James E.K."/>
        </authorList>
    </citation>
    <scope>NUCLEOTIDE SEQUENCE</scope>
    <source>
        <strain evidence="1">JPY452</strain>
    </source>
</reference>
<organism evidence="1 2">
    <name type="scientific">Paraburkholderia unamae</name>
    <dbReference type="NCBI Taxonomy" id="219649"/>
    <lineage>
        <taxon>Bacteria</taxon>
        <taxon>Pseudomonadati</taxon>
        <taxon>Pseudomonadota</taxon>
        <taxon>Betaproteobacteria</taxon>
        <taxon>Burkholderiales</taxon>
        <taxon>Burkholderiaceae</taxon>
        <taxon>Paraburkholderia</taxon>
    </lineage>
</organism>
<keyword evidence="2" id="KW-1185">Reference proteome</keyword>
<gene>
    <name evidence="1" type="ORF">VSR83_12130</name>
</gene>
<evidence type="ECO:0000313" key="1">
    <source>
        <dbReference type="EMBL" id="MEM5400831.1"/>
    </source>
</evidence>
<dbReference type="Proteomes" id="UP001392318">
    <property type="component" value="Unassembled WGS sequence"/>
</dbReference>
<comment type="caution">
    <text evidence="1">The sequence shown here is derived from an EMBL/GenBank/DDBJ whole genome shotgun (WGS) entry which is preliminary data.</text>
</comment>
<protein>
    <submittedName>
        <fullName evidence="1">Uncharacterized protein</fullName>
    </submittedName>
</protein>
<name>A0ACC6RH33_9BURK</name>
<evidence type="ECO:0000313" key="2">
    <source>
        <dbReference type="Proteomes" id="UP001392318"/>
    </source>
</evidence>